<feature type="repeat" description="TPR" evidence="3">
    <location>
        <begin position="591"/>
        <end position="624"/>
    </location>
</feature>
<dbReference type="Pfam" id="PF07719">
    <property type="entry name" value="TPR_2"/>
    <property type="match status" value="1"/>
</dbReference>
<reference evidence="5 6" key="1">
    <citation type="submission" date="2024-09" db="EMBL/GenBank/DDBJ databases">
        <authorList>
            <person name="Sun Q."/>
            <person name="Mori K."/>
        </authorList>
    </citation>
    <scope>NUCLEOTIDE SEQUENCE [LARGE SCALE GENOMIC DNA]</scope>
    <source>
        <strain evidence="5 6">JCM 3331</strain>
    </source>
</reference>
<sequence length="1208" mass="132201">MRGAGGVGKSTLLRQWQEAARRADAVTAVVDENDVHGVQQALARLARQLAEQAGPLKEFDKALEQFRREQETPAEPVPAEGEASVSSRVVTQAALGAASLIPGAGVVTAMTNPDAAAQGLDRLRSGARGRAQRRGRGGDEAGPSRAFVAELGRLCGRHRWVVLFFDTWEQTGRYLGGWLLGLLEEEFGPVPANVMVVLAGRDELAEREWAPLRAQVADVPLEVFDEAETRSLLAARGVTEPGVVEAVLQLSMGLPLLVELLALARPSAVEEVDADGDVADVAVERFVQWITDPHEREAVLACALPLQLNEDVFAAAIRPEAGGLWEWLCGQPFVSGRGDFKHYHAVVRSSMIRQLRAHSPQRWTAAHLQLADTHAIWRTAVEESLPEAKRWEDPGWRRHRLDETYHRLCAHPGAYLTPSLEQVVHAAGEDAAVLRQWTETLSQAAHDTTDAALLSWSGRLRDAIVDDEPALACLTSLLTHGQLSAPARGWGHVHRGRRLYLADRDEEALTEFDQAIATDPGNARALAYRGEAHRWLGRHDQAVADFTAALDLDPTYAWALGSRGQAHLQAGRYDQAVADFTAALDLDPTYAWALGSRGQAHRQADHYDQAITDLTAALDLDPTDAWVLAQRGEAHRQAGRYDQAITDLTAALNIDPTDAWALGSRGQAHRQADHYDQAITDLTAALNIDPTDAWVLAQRGEAHLQADRYDQAITDYTAALDIDPTLAWAVGARGQAHRQAGRYDQAITDYTAALNLNPTYAWALAERGEAHRQAGRHDQAITDFTATLDIDPTYAWAVGTRGQAHRQADHYDQAITDLTTALDIDPTLAWALAERGEAHRQAGRYDQAITDYTAALDIDPTLAWAVGARGQAHRQADHYDQAITDYTAALNLNPTYAWALAERGEAHRQAGRYDQAITDYTAALDIDPTYAWALGSRGQAHRQADHYDQAITDLTAALNIDPTLAWAVGARGQAHLQAGHYDQAVADYTAALNLNPTNAWALAQRGEAHRQAGHYDQAITDLTAALDIDPTYAWALTERGEVHRQAGHYDQAVADYTAALNIDPTLDWALAQRGQAHRQARRYDQAREDLERVREAEPDDLGYVFEKIMIETVESGIGVCVEQWSELLASPVSTPEGDATRFFDLFRVLLLEPEANVAEATDVFLAGDPDHDAVTDLLHYLAELSAAGDELAGRARLCRQLIAERAAA</sequence>
<gene>
    <name evidence="5" type="ORF">ACFFTL_12270</name>
</gene>
<organism evidence="5 6">
    <name type="scientific">Streptomyces yanii</name>
    <dbReference type="NCBI Taxonomy" id="78510"/>
    <lineage>
        <taxon>Bacteria</taxon>
        <taxon>Bacillati</taxon>
        <taxon>Actinomycetota</taxon>
        <taxon>Actinomycetes</taxon>
        <taxon>Kitasatosporales</taxon>
        <taxon>Streptomycetaceae</taxon>
        <taxon>Streptomyces</taxon>
    </lineage>
</organism>
<dbReference type="PANTHER" id="PTHR44858">
    <property type="entry name" value="TETRATRICOPEPTIDE REPEAT PROTEIN 6"/>
    <property type="match status" value="1"/>
</dbReference>
<dbReference type="InterPro" id="IPR013105">
    <property type="entry name" value="TPR_2"/>
</dbReference>
<feature type="repeat" description="TPR" evidence="3">
    <location>
        <begin position="1067"/>
        <end position="1100"/>
    </location>
</feature>
<proteinExistence type="predicted"/>
<dbReference type="InterPro" id="IPR011990">
    <property type="entry name" value="TPR-like_helical_dom_sf"/>
</dbReference>
<dbReference type="Proteomes" id="UP001589710">
    <property type="component" value="Unassembled WGS sequence"/>
</dbReference>
<feature type="repeat" description="TPR" evidence="3">
    <location>
        <begin position="693"/>
        <end position="726"/>
    </location>
</feature>
<evidence type="ECO:0000313" key="5">
    <source>
        <dbReference type="EMBL" id="MFB9573076.1"/>
    </source>
</evidence>
<dbReference type="RefSeq" id="WP_386143742.1">
    <property type="nucleotide sequence ID" value="NZ_JBHMCG010000054.1"/>
</dbReference>
<dbReference type="PROSITE" id="PS50005">
    <property type="entry name" value="TPR"/>
    <property type="match status" value="17"/>
</dbReference>
<dbReference type="InterPro" id="IPR050498">
    <property type="entry name" value="Ycf3"/>
</dbReference>
<evidence type="ECO:0000256" key="1">
    <source>
        <dbReference type="ARBA" id="ARBA00022737"/>
    </source>
</evidence>
<dbReference type="Pfam" id="PF13414">
    <property type="entry name" value="TPR_11"/>
    <property type="match status" value="5"/>
</dbReference>
<dbReference type="PROSITE" id="PS50293">
    <property type="entry name" value="TPR_REGION"/>
    <property type="match status" value="2"/>
</dbReference>
<comment type="caution">
    <text evidence="5">The sequence shown here is derived from an EMBL/GenBank/DDBJ whole genome shotgun (WGS) entry which is preliminary data.</text>
</comment>
<feature type="repeat" description="TPR" evidence="3">
    <location>
        <begin position="625"/>
        <end position="658"/>
    </location>
</feature>
<evidence type="ECO:0000256" key="3">
    <source>
        <dbReference type="PROSITE-ProRule" id="PRU00339"/>
    </source>
</evidence>
<dbReference type="SUPFAM" id="SSF52540">
    <property type="entry name" value="P-loop containing nucleoside triphosphate hydrolases"/>
    <property type="match status" value="1"/>
</dbReference>
<dbReference type="Pfam" id="PF13424">
    <property type="entry name" value="TPR_12"/>
    <property type="match status" value="1"/>
</dbReference>
<evidence type="ECO:0000256" key="2">
    <source>
        <dbReference type="ARBA" id="ARBA00022803"/>
    </source>
</evidence>
<dbReference type="Gene3D" id="1.25.40.10">
    <property type="entry name" value="Tetratricopeptide repeat domain"/>
    <property type="match status" value="7"/>
</dbReference>
<feature type="repeat" description="TPR" evidence="3">
    <location>
        <begin position="727"/>
        <end position="760"/>
    </location>
</feature>
<evidence type="ECO:0000256" key="4">
    <source>
        <dbReference type="SAM" id="MobiDB-lite"/>
    </source>
</evidence>
<protein>
    <submittedName>
        <fullName evidence="5">Tetratricopeptide repeat protein</fullName>
    </submittedName>
</protein>
<name>A0ABV5R7K9_9ACTN</name>
<dbReference type="InterPro" id="IPR019734">
    <property type="entry name" value="TPR_rpt"/>
</dbReference>
<feature type="repeat" description="TPR" evidence="3">
    <location>
        <begin position="523"/>
        <end position="556"/>
    </location>
</feature>
<keyword evidence="2 3" id="KW-0802">TPR repeat</keyword>
<dbReference type="EMBL" id="JBHMCG010000054">
    <property type="protein sequence ID" value="MFB9573076.1"/>
    <property type="molecule type" value="Genomic_DNA"/>
</dbReference>
<feature type="repeat" description="TPR" evidence="3">
    <location>
        <begin position="863"/>
        <end position="896"/>
    </location>
</feature>
<feature type="repeat" description="TPR" evidence="3">
    <location>
        <begin position="557"/>
        <end position="590"/>
    </location>
</feature>
<feature type="compositionally biased region" description="Basic residues" evidence="4">
    <location>
        <begin position="125"/>
        <end position="135"/>
    </location>
</feature>
<keyword evidence="6" id="KW-1185">Reference proteome</keyword>
<feature type="repeat" description="TPR" evidence="3">
    <location>
        <begin position="795"/>
        <end position="828"/>
    </location>
</feature>
<dbReference type="SMART" id="SM00028">
    <property type="entry name" value="TPR"/>
    <property type="match status" value="18"/>
</dbReference>
<feature type="repeat" description="TPR" evidence="3">
    <location>
        <begin position="761"/>
        <end position="794"/>
    </location>
</feature>
<feature type="repeat" description="TPR" evidence="3">
    <location>
        <begin position="999"/>
        <end position="1032"/>
    </location>
</feature>
<dbReference type="InterPro" id="IPR027417">
    <property type="entry name" value="P-loop_NTPase"/>
</dbReference>
<dbReference type="Pfam" id="PF13181">
    <property type="entry name" value="TPR_8"/>
    <property type="match status" value="1"/>
</dbReference>
<dbReference type="PANTHER" id="PTHR44858:SF1">
    <property type="entry name" value="UDP-N-ACETYLGLUCOSAMINE--PEPTIDE N-ACETYLGLUCOSAMINYLTRANSFERASE SPINDLY-RELATED"/>
    <property type="match status" value="1"/>
</dbReference>
<feature type="repeat" description="TPR" evidence="3">
    <location>
        <begin position="931"/>
        <end position="964"/>
    </location>
</feature>
<feature type="region of interest" description="Disordered" evidence="4">
    <location>
        <begin position="123"/>
        <end position="142"/>
    </location>
</feature>
<feature type="repeat" description="TPR" evidence="3">
    <location>
        <begin position="897"/>
        <end position="930"/>
    </location>
</feature>
<evidence type="ECO:0000313" key="6">
    <source>
        <dbReference type="Proteomes" id="UP001589710"/>
    </source>
</evidence>
<feature type="repeat" description="TPR" evidence="3">
    <location>
        <begin position="965"/>
        <end position="998"/>
    </location>
</feature>
<feature type="repeat" description="TPR" evidence="3">
    <location>
        <begin position="829"/>
        <end position="862"/>
    </location>
</feature>
<dbReference type="SUPFAM" id="SSF48452">
    <property type="entry name" value="TPR-like"/>
    <property type="match status" value="3"/>
</dbReference>
<feature type="repeat" description="TPR" evidence="3">
    <location>
        <begin position="659"/>
        <end position="692"/>
    </location>
</feature>
<accession>A0ABV5R7K9</accession>
<keyword evidence="1" id="KW-0677">Repeat</keyword>
<dbReference type="Pfam" id="PF14559">
    <property type="entry name" value="TPR_19"/>
    <property type="match status" value="1"/>
</dbReference>
<feature type="repeat" description="TPR" evidence="3">
    <location>
        <begin position="1033"/>
        <end position="1066"/>
    </location>
</feature>